<dbReference type="OrthoDB" id="6615450at2759"/>
<reference evidence="2" key="1">
    <citation type="submission" date="2025-08" db="UniProtKB">
        <authorList>
            <consortium name="RefSeq"/>
        </authorList>
    </citation>
    <scope>IDENTIFICATION</scope>
    <source>
        <tissue evidence="2">Total insect</tissue>
    </source>
</reference>
<dbReference type="AlphaFoldDB" id="A0A6P8YFN7"/>
<organism evidence="2">
    <name type="scientific">Thrips palmi</name>
    <name type="common">Melon thrips</name>
    <dbReference type="NCBI Taxonomy" id="161013"/>
    <lineage>
        <taxon>Eukaryota</taxon>
        <taxon>Metazoa</taxon>
        <taxon>Ecdysozoa</taxon>
        <taxon>Arthropoda</taxon>
        <taxon>Hexapoda</taxon>
        <taxon>Insecta</taxon>
        <taxon>Pterygota</taxon>
        <taxon>Neoptera</taxon>
        <taxon>Paraneoptera</taxon>
        <taxon>Thysanoptera</taxon>
        <taxon>Terebrantia</taxon>
        <taxon>Thripoidea</taxon>
        <taxon>Thripidae</taxon>
        <taxon>Thrips</taxon>
    </lineage>
</organism>
<dbReference type="Gene3D" id="2.40.128.20">
    <property type="match status" value="1"/>
</dbReference>
<accession>A0A6P8YFN7</accession>
<dbReference type="InterPro" id="IPR012674">
    <property type="entry name" value="Calycin"/>
</dbReference>
<dbReference type="GeneID" id="117640369"/>
<protein>
    <submittedName>
        <fullName evidence="2">Uncharacterized protein LOC117640369</fullName>
    </submittedName>
</protein>
<evidence type="ECO:0000313" key="2">
    <source>
        <dbReference type="RefSeq" id="XP_034232727.1"/>
    </source>
</evidence>
<dbReference type="KEGG" id="tpal:117640369"/>
<proteinExistence type="predicted"/>
<dbReference type="SUPFAM" id="SSF50814">
    <property type="entry name" value="Lipocalins"/>
    <property type="match status" value="1"/>
</dbReference>
<keyword evidence="1" id="KW-1185">Reference proteome</keyword>
<gene>
    <name evidence="2" type="primary">LOC117640369</name>
</gene>
<dbReference type="Proteomes" id="UP000515158">
    <property type="component" value="Unplaced"/>
</dbReference>
<sequence>MRVDVDVLGLGGGAVAAAHVVLVLLVQAAQGTLMPTTNTAIFNGNRNAPKEIRFCQPLDQQKNVNLEALAGYWYAVETIGHRDEDRATQSYQEIALCPVMFLSQIYNSSDQLRLLWEEPLGKIEYRFSLVDQNDPGFWISMGSQNGSLTNNQEYPYQQFAGTVQVMRAVGTDMVLTFCSPASHHYSMVMSRNKTMDDKALHSLNQMLQDRGLRLVNTRVACRGGANAATSARAGLGLAFALLVLAAVRKDSVL</sequence>
<evidence type="ECO:0000313" key="1">
    <source>
        <dbReference type="Proteomes" id="UP000515158"/>
    </source>
</evidence>
<dbReference type="RefSeq" id="XP_034232727.1">
    <property type="nucleotide sequence ID" value="XM_034376836.1"/>
</dbReference>
<name>A0A6P8YFN7_THRPL</name>
<dbReference type="InParanoid" id="A0A6P8YFN7"/>